<protein>
    <recommendedName>
        <fullName evidence="6">Major facilitator superfamily (MFS) profile domain-containing protein</fullName>
    </recommendedName>
</protein>
<dbReference type="Gene3D" id="1.20.1250.20">
    <property type="entry name" value="MFS general substrate transporter like domains"/>
    <property type="match status" value="1"/>
</dbReference>
<proteinExistence type="predicted"/>
<feature type="transmembrane region" description="Helical" evidence="5">
    <location>
        <begin position="54"/>
        <end position="78"/>
    </location>
</feature>
<feature type="transmembrane region" description="Helical" evidence="5">
    <location>
        <begin position="90"/>
        <end position="108"/>
    </location>
</feature>
<dbReference type="Proteomes" id="UP001345013">
    <property type="component" value="Unassembled WGS sequence"/>
</dbReference>
<reference evidence="7 8" key="1">
    <citation type="submission" date="2023-08" db="EMBL/GenBank/DDBJ databases">
        <title>Black Yeasts Isolated from many extreme environments.</title>
        <authorList>
            <person name="Coleine C."/>
            <person name="Stajich J.E."/>
            <person name="Selbmann L."/>
        </authorList>
    </citation>
    <scope>NUCLEOTIDE SEQUENCE [LARGE SCALE GENOMIC DNA]</scope>
    <source>
        <strain evidence="7 8">CCFEE 5885</strain>
    </source>
</reference>
<dbReference type="InterPro" id="IPR011701">
    <property type="entry name" value="MFS"/>
</dbReference>
<feature type="transmembrane region" description="Helical" evidence="5">
    <location>
        <begin position="541"/>
        <end position="560"/>
    </location>
</feature>
<evidence type="ECO:0000259" key="6">
    <source>
        <dbReference type="PROSITE" id="PS50850"/>
    </source>
</evidence>
<keyword evidence="8" id="KW-1185">Reference proteome</keyword>
<feature type="transmembrane region" description="Helical" evidence="5">
    <location>
        <begin position="390"/>
        <end position="407"/>
    </location>
</feature>
<evidence type="ECO:0000256" key="5">
    <source>
        <dbReference type="SAM" id="Phobius"/>
    </source>
</evidence>
<feature type="transmembrane region" description="Helical" evidence="5">
    <location>
        <begin position="451"/>
        <end position="472"/>
    </location>
</feature>
<dbReference type="PANTHER" id="PTHR23501:SF195">
    <property type="entry name" value="PEP5"/>
    <property type="match status" value="1"/>
</dbReference>
<feature type="transmembrane region" description="Helical" evidence="5">
    <location>
        <begin position="145"/>
        <end position="165"/>
    </location>
</feature>
<sequence>MLKSSRIVSTRFQEDVASLNDTPGMGMNASSEQIPQHKEQLGHKEQTQLTWRSWVVVLITCFAQMAQVFVIAGSGQNITFIARDLGNASLAAWVIQGPLLIQAGLSPIVGRLSDVLDRKWLVSMPPLIAFVGAVISATASSMSTLIGGGILIGVTLSTISVVQAIPSEVLPLKYRAVANGAGFVGSGVGGIVGSLGAGKVTSLSASGWRNIFWMQAALHGATCLGFVLLYHPQRRSDYPRLSFRRYLWAIDPVGSGLFILGTTLTLLALDWVDIYSWSNAHVVGPLCIGLISLLAFGIYEWKGRSDGIIMHGFFQKSPNFALATFALAVDGFIFYSAVNTVVPQLTLNLGFENNPFSISVRQLSSSATALVACIPITWYATRYKDMKTPLLVTFAVFLAATICYALIGPNLNAAQVGYNVLVAVGQAGPLTLLVAVIQLSAPHEHLSTATGLAFSARAIGGAFGSAMLTAIIQGKLKSSYAAEVGKAAIDAGLPQSSVPDLLGALRTGTSEALRSVPGGNGAVIASAVNASRWVYARAYRLAWSSIVPFVVVAILCVGFLESVKEAMTDTVEASVELEAKAAADVSEKAV</sequence>
<evidence type="ECO:0000256" key="4">
    <source>
        <dbReference type="ARBA" id="ARBA00023136"/>
    </source>
</evidence>
<accession>A0ABR0KH44</accession>
<gene>
    <name evidence="7" type="ORF">LTR24_002781</name>
</gene>
<evidence type="ECO:0000313" key="8">
    <source>
        <dbReference type="Proteomes" id="UP001345013"/>
    </source>
</evidence>
<feature type="transmembrane region" description="Helical" evidence="5">
    <location>
        <begin position="280"/>
        <end position="299"/>
    </location>
</feature>
<feature type="transmembrane region" description="Helical" evidence="5">
    <location>
        <begin position="246"/>
        <end position="268"/>
    </location>
</feature>
<evidence type="ECO:0000256" key="1">
    <source>
        <dbReference type="ARBA" id="ARBA00004141"/>
    </source>
</evidence>
<comment type="subcellular location">
    <subcellularLocation>
        <location evidence="1">Membrane</location>
        <topology evidence="1">Multi-pass membrane protein</topology>
    </subcellularLocation>
</comment>
<comment type="caution">
    <text evidence="7">The sequence shown here is derived from an EMBL/GenBank/DDBJ whole genome shotgun (WGS) entry which is preliminary data.</text>
</comment>
<keyword evidence="3 5" id="KW-1133">Transmembrane helix</keyword>
<dbReference type="EMBL" id="JAVRRG010000024">
    <property type="protein sequence ID" value="KAK5096081.1"/>
    <property type="molecule type" value="Genomic_DNA"/>
</dbReference>
<evidence type="ECO:0000313" key="7">
    <source>
        <dbReference type="EMBL" id="KAK5096081.1"/>
    </source>
</evidence>
<dbReference type="InterPro" id="IPR036259">
    <property type="entry name" value="MFS_trans_sf"/>
</dbReference>
<name>A0ABR0KH44_9EURO</name>
<feature type="transmembrane region" description="Helical" evidence="5">
    <location>
        <begin position="120"/>
        <end position="139"/>
    </location>
</feature>
<keyword evidence="2 5" id="KW-0812">Transmembrane</keyword>
<feature type="transmembrane region" description="Helical" evidence="5">
    <location>
        <begin position="210"/>
        <end position="230"/>
    </location>
</feature>
<feature type="transmembrane region" description="Helical" evidence="5">
    <location>
        <begin position="320"/>
        <end position="338"/>
    </location>
</feature>
<evidence type="ECO:0000256" key="3">
    <source>
        <dbReference type="ARBA" id="ARBA00022989"/>
    </source>
</evidence>
<feature type="transmembrane region" description="Helical" evidence="5">
    <location>
        <begin position="419"/>
        <end position="439"/>
    </location>
</feature>
<organism evidence="7 8">
    <name type="scientific">Lithohypha guttulata</name>
    <dbReference type="NCBI Taxonomy" id="1690604"/>
    <lineage>
        <taxon>Eukaryota</taxon>
        <taxon>Fungi</taxon>
        <taxon>Dikarya</taxon>
        <taxon>Ascomycota</taxon>
        <taxon>Pezizomycotina</taxon>
        <taxon>Eurotiomycetes</taxon>
        <taxon>Chaetothyriomycetidae</taxon>
        <taxon>Chaetothyriales</taxon>
        <taxon>Trichomeriaceae</taxon>
        <taxon>Lithohypha</taxon>
    </lineage>
</organism>
<dbReference type="InterPro" id="IPR020846">
    <property type="entry name" value="MFS_dom"/>
</dbReference>
<dbReference type="PANTHER" id="PTHR23501">
    <property type="entry name" value="MAJOR FACILITATOR SUPERFAMILY"/>
    <property type="match status" value="1"/>
</dbReference>
<feature type="domain" description="Major facilitator superfamily (MFS) profile" evidence="6">
    <location>
        <begin position="53"/>
        <end position="565"/>
    </location>
</feature>
<feature type="transmembrane region" description="Helical" evidence="5">
    <location>
        <begin position="177"/>
        <end position="198"/>
    </location>
</feature>
<keyword evidence="4 5" id="KW-0472">Membrane</keyword>
<dbReference type="Pfam" id="PF07690">
    <property type="entry name" value="MFS_1"/>
    <property type="match status" value="1"/>
</dbReference>
<evidence type="ECO:0000256" key="2">
    <source>
        <dbReference type="ARBA" id="ARBA00022692"/>
    </source>
</evidence>
<dbReference type="PROSITE" id="PS50850">
    <property type="entry name" value="MFS"/>
    <property type="match status" value="1"/>
</dbReference>
<dbReference type="SUPFAM" id="SSF103473">
    <property type="entry name" value="MFS general substrate transporter"/>
    <property type="match status" value="1"/>
</dbReference>